<dbReference type="PANTHER" id="PTHR30250">
    <property type="entry name" value="PST FAMILY PREDICTED COLANIC ACID TRANSPORTER"/>
    <property type="match status" value="1"/>
</dbReference>
<dbReference type="Pfam" id="PF01943">
    <property type="entry name" value="Polysacc_synt"/>
    <property type="match status" value="1"/>
</dbReference>
<dbReference type="PANTHER" id="PTHR30250:SF11">
    <property type="entry name" value="O-ANTIGEN TRANSPORTER-RELATED"/>
    <property type="match status" value="1"/>
</dbReference>
<gene>
    <name evidence="7" type="ORF">HZF10_04470</name>
</gene>
<proteinExistence type="predicted"/>
<reference evidence="7 8" key="1">
    <citation type="submission" date="2020-07" db="EMBL/GenBank/DDBJ databases">
        <authorList>
            <person name="Sun Q."/>
        </authorList>
    </citation>
    <scope>NUCLEOTIDE SEQUENCE [LARGE SCALE GENOMIC DNA]</scope>
    <source>
        <strain evidence="7 8">MAH-1</strain>
    </source>
</reference>
<keyword evidence="5 6" id="KW-0472">Membrane</keyword>
<name>A0A7Y8Y0B2_9FLAO</name>
<feature type="transmembrane region" description="Helical" evidence="6">
    <location>
        <begin position="297"/>
        <end position="316"/>
    </location>
</feature>
<feature type="transmembrane region" description="Helical" evidence="6">
    <location>
        <begin position="182"/>
        <end position="203"/>
    </location>
</feature>
<dbReference type="GO" id="GO:0005886">
    <property type="term" value="C:plasma membrane"/>
    <property type="evidence" value="ECO:0007669"/>
    <property type="project" value="UniProtKB-SubCell"/>
</dbReference>
<feature type="transmembrane region" description="Helical" evidence="6">
    <location>
        <begin position="16"/>
        <end position="38"/>
    </location>
</feature>
<dbReference type="InterPro" id="IPR050833">
    <property type="entry name" value="Poly_Biosynth_Transport"/>
</dbReference>
<feature type="transmembrane region" description="Helical" evidence="6">
    <location>
        <begin position="44"/>
        <end position="63"/>
    </location>
</feature>
<keyword evidence="8" id="KW-1185">Reference proteome</keyword>
<comment type="subcellular location">
    <subcellularLocation>
        <location evidence="1">Cell membrane</location>
        <topology evidence="1">Multi-pass membrane protein</topology>
    </subcellularLocation>
</comment>
<evidence type="ECO:0000256" key="3">
    <source>
        <dbReference type="ARBA" id="ARBA00022692"/>
    </source>
</evidence>
<comment type="caution">
    <text evidence="7">The sequence shown here is derived from an EMBL/GenBank/DDBJ whole genome shotgun (WGS) entry which is preliminary data.</text>
</comment>
<dbReference type="EMBL" id="JACBJI010000002">
    <property type="protein sequence ID" value="NYA70163.1"/>
    <property type="molecule type" value="Genomic_DNA"/>
</dbReference>
<dbReference type="RefSeq" id="WP_176004986.1">
    <property type="nucleotide sequence ID" value="NZ_JABWMI010000006.1"/>
</dbReference>
<evidence type="ECO:0000256" key="6">
    <source>
        <dbReference type="SAM" id="Phobius"/>
    </source>
</evidence>
<feature type="transmembrane region" description="Helical" evidence="6">
    <location>
        <begin position="336"/>
        <end position="353"/>
    </location>
</feature>
<keyword evidence="3 6" id="KW-0812">Transmembrane</keyword>
<evidence type="ECO:0000313" key="8">
    <source>
        <dbReference type="Proteomes" id="UP000535020"/>
    </source>
</evidence>
<keyword evidence="2" id="KW-1003">Cell membrane</keyword>
<feature type="transmembrane region" description="Helical" evidence="6">
    <location>
        <begin position="123"/>
        <end position="143"/>
    </location>
</feature>
<feature type="transmembrane region" description="Helical" evidence="6">
    <location>
        <begin position="365"/>
        <end position="386"/>
    </location>
</feature>
<accession>A0A7Y8Y0B2</accession>
<keyword evidence="4 6" id="KW-1133">Transmembrane helix</keyword>
<organism evidence="7 8">
    <name type="scientific">Flavobacterium agri</name>
    <dbReference type="NCBI Taxonomy" id="2743471"/>
    <lineage>
        <taxon>Bacteria</taxon>
        <taxon>Pseudomonadati</taxon>
        <taxon>Bacteroidota</taxon>
        <taxon>Flavobacteriia</taxon>
        <taxon>Flavobacteriales</taxon>
        <taxon>Flavobacteriaceae</taxon>
        <taxon>Flavobacterium</taxon>
    </lineage>
</organism>
<evidence type="ECO:0000313" key="7">
    <source>
        <dbReference type="EMBL" id="NYA70163.1"/>
    </source>
</evidence>
<evidence type="ECO:0000256" key="2">
    <source>
        <dbReference type="ARBA" id="ARBA00022475"/>
    </source>
</evidence>
<dbReference type="Proteomes" id="UP000535020">
    <property type="component" value="Unassembled WGS sequence"/>
</dbReference>
<evidence type="ECO:0000256" key="4">
    <source>
        <dbReference type="ARBA" id="ARBA00022989"/>
    </source>
</evidence>
<feature type="transmembrane region" description="Helical" evidence="6">
    <location>
        <begin position="97"/>
        <end position="117"/>
    </location>
</feature>
<protein>
    <submittedName>
        <fullName evidence="7">Oligosaccharide flippase family protein</fullName>
    </submittedName>
</protein>
<feature type="transmembrane region" description="Helical" evidence="6">
    <location>
        <begin position="150"/>
        <end position="170"/>
    </location>
</feature>
<sequence>MLKSRIHNLAAKNTNLVIYGVGQVINLVVPLLAVPHIVAVCGEAAYGKVGVALAISFFLIVIIDYGSDMIGVKEVAVNRDSHAKLSQIFATAYSARLLLLLGVLAMGFLVFGVLPAFSAERKLYLYASPILVAQAISPIWFLQGIERFRLITALTVISKAIYLFGVLYFVSGAGDYIYVNLWWGLGMFFPYLAGFLYCSKLFGFKFADVRRRDIADFLSDNFRFLLSQMFLSVKNYSPIIVITLLGGFAVGGQFKIIEQIILPFRSYLQMFFRYFYPKLCFEIFQDRAQGFRYWKQVSGFNLALVFVLVFGIFLFPSEILHFFKVSEQNTHALSDALRLGLLIPMLIACSYSLEQLMLSLGKKELYIRLTFVTVVLNLLLMTFLFWSFALNGLISSLIISEMILIVLIWLTLKNQFKPQAHS</sequence>
<dbReference type="InterPro" id="IPR002797">
    <property type="entry name" value="Polysacc_synth"/>
</dbReference>
<evidence type="ECO:0000256" key="1">
    <source>
        <dbReference type="ARBA" id="ARBA00004651"/>
    </source>
</evidence>
<evidence type="ECO:0000256" key="5">
    <source>
        <dbReference type="ARBA" id="ARBA00023136"/>
    </source>
</evidence>
<feature type="transmembrane region" description="Helical" evidence="6">
    <location>
        <begin position="392"/>
        <end position="412"/>
    </location>
</feature>
<dbReference type="AlphaFoldDB" id="A0A7Y8Y0B2"/>